<evidence type="ECO:0000313" key="2">
    <source>
        <dbReference type="Proteomes" id="UP000694892"/>
    </source>
</evidence>
<feature type="non-terminal residue" evidence="1">
    <location>
        <position position="1"/>
    </location>
</feature>
<dbReference type="Proteomes" id="UP000694892">
    <property type="component" value="Chromosome 6L"/>
</dbReference>
<name>A0A974CPS2_XENLA</name>
<protein>
    <submittedName>
        <fullName evidence="1">Uncharacterized protein</fullName>
    </submittedName>
</protein>
<proteinExistence type="predicted"/>
<dbReference type="AlphaFoldDB" id="A0A974CPS2"/>
<accession>A0A974CPS2</accession>
<reference evidence="2" key="1">
    <citation type="journal article" date="2016" name="Nature">
        <title>Genome evolution in the allotetraploid frog Xenopus laevis.</title>
        <authorList>
            <person name="Session A.M."/>
            <person name="Uno Y."/>
            <person name="Kwon T."/>
            <person name="Chapman J.A."/>
            <person name="Toyoda A."/>
            <person name="Takahashi S."/>
            <person name="Fukui A."/>
            <person name="Hikosaka A."/>
            <person name="Suzuki A."/>
            <person name="Kondo M."/>
            <person name="van Heeringen S.J."/>
            <person name="Quigley I."/>
            <person name="Heinz S."/>
            <person name="Ogino H."/>
            <person name="Ochi H."/>
            <person name="Hellsten U."/>
            <person name="Lyons J.B."/>
            <person name="Simakov O."/>
            <person name="Putnam N."/>
            <person name="Stites J."/>
            <person name="Kuroki Y."/>
            <person name="Tanaka T."/>
            <person name="Michiue T."/>
            <person name="Watanabe M."/>
            <person name="Bogdanovic O."/>
            <person name="Lister R."/>
            <person name="Georgiou G."/>
            <person name="Paranjpe S.S."/>
            <person name="van Kruijsbergen I."/>
            <person name="Shu S."/>
            <person name="Carlson J."/>
            <person name="Kinoshita T."/>
            <person name="Ohta Y."/>
            <person name="Mawaribuchi S."/>
            <person name="Jenkins J."/>
            <person name="Grimwood J."/>
            <person name="Schmutz J."/>
            <person name="Mitros T."/>
            <person name="Mozaffari S.V."/>
            <person name="Suzuki Y."/>
            <person name="Haramoto Y."/>
            <person name="Yamamoto T.S."/>
            <person name="Takagi C."/>
            <person name="Heald R."/>
            <person name="Miller K."/>
            <person name="Haudenschild C."/>
            <person name="Kitzman J."/>
            <person name="Nakayama T."/>
            <person name="Izutsu Y."/>
            <person name="Robert J."/>
            <person name="Fortriede J."/>
            <person name="Burns K."/>
            <person name="Lotay V."/>
            <person name="Karimi K."/>
            <person name="Yasuoka Y."/>
            <person name="Dichmann D.S."/>
            <person name="Flajnik M.F."/>
            <person name="Houston D.W."/>
            <person name="Shendure J."/>
            <person name="DuPasquier L."/>
            <person name="Vize P.D."/>
            <person name="Zorn A.M."/>
            <person name="Ito M."/>
            <person name="Marcotte E.M."/>
            <person name="Wallingford J.B."/>
            <person name="Ito Y."/>
            <person name="Asashima M."/>
            <person name="Ueno N."/>
            <person name="Matsuda Y."/>
            <person name="Veenstra G.J."/>
            <person name="Fujiyama A."/>
            <person name="Harland R.M."/>
            <person name="Taira M."/>
            <person name="Rokhsar D.S."/>
        </authorList>
    </citation>
    <scope>NUCLEOTIDE SEQUENCE [LARGE SCALE GENOMIC DNA]</scope>
    <source>
        <strain evidence="2">J</strain>
    </source>
</reference>
<gene>
    <name evidence="1" type="ORF">XELAEV_18032318mg</name>
</gene>
<dbReference type="EMBL" id="CM004476">
    <property type="protein sequence ID" value="OCT77122.1"/>
    <property type="molecule type" value="Genomic_DNA"/>
</dbReference>
<sequence length="66" mass="7646">KGGREGKECTYKWRLLEQKASKIRSWVGRTDEVLKRNSPATRRMLVVVTPNPPDLTLLYPTLYSQL</sequence>
<evidence type="ECO:0000313" key="1">
    <source>
        <dbReference type="EMBL" id="OCT77122.1"/>
    </source>
</evidence>
<organism evidence="1 2">
    <name type="scientific">Xenopus laevis</name>
    <name type="common">African clawed frog</name>
    <dbReference type="NCBI Taxonomy" id="8355"/>
    <lineage>
        <taxon>Eukaryota</taxon>
        <taxon>Metazoa</taxon>
        <taxon>Chordata</taxon>
        <taxon>Craniata</taxon>
        <taxon>Vertebrata</taxon>
        <taxon>Euteleostomi</taxon>
        <taxon>Amphibia</taxon>
        <taxon>Batrachia</taxon>
        <taxon>Anura</taxon>
        <taxon>Pipoidea</taxon>
        <taxon>Pipidae</taxon>
        <taxon>Xenopodinae</taxon>
        <taxon>Xenopus</taxon>
        <taxon>Xenopus</taxon>
    </lineage>
</organism>